<organism evidence="1 2">
    <name type="scientific">Patiria miniata</name>
    <name type="common">Bat star</name>
    <name type="synonym">Asterina miniata</name>
    <dbReference type="NCBI Taxonomy" id="46514"/>
    <lineage>
        <taxon>Eukaryota</taxon>
        <taxon>Metazoa</taxon>
        <taxon>Echinodermata</taxon>
        <taxon>Eleutherozoa</taxon>
        <taxon>Asterozoa</taxon>
        <taxon>Asteroidea</taxon>
        <taxon>Valvatacea</taxon>
        <taxon>Valvatida</taxon>
        <taxon>Asterinidae</taxon>
        <taxon>Patiria</taxon>
    </lineage>
</organism>
<dbReference type="Proteomes" id="UP000887568">
    <property type="component" value="Unplaced"/>
</dbReference>
<reference evidence="1" key="1">
    <citation type="submission" date="2022-11" db="UniProtKB">
        <authorList>
            <consortium name="EnsemblMetazoa"/>
        </authorList>
    </citation>
    <scope>IDENTIFICATION</scope>
</reference>
<dbReference type="PANTHER" id="PTHR44656">
    <property type="entry name" value="DEHYDROGENASE/REDUCTASE SDR FAMILY MEMBER 12"/>
    <property type="match status" value="1"/>
</dbReference>
<dbReference type="PANTHER" id="PTHR44656:SF7">
    <property type="entry name" value="DEHYDROGENASE_REDUCTASE SDR FAMILY MEMBER 12"/>
    <property type="match status" value="1"/>
</dbReference>
<dbReference type="GeneID" id="119720711"/>
<evidence type="ECO:0000313" key="2">
    <source>
        <dbReference type="Proteomes" id="UP000887568"/>
    </source>
</evidence>
<dbReference type="EnsemblMetazoa" id="XM_038190517.1">
    <property type="protein sequence ID" value="XP_038046445.1"/>
    <property type="gene ID" value="LOC119720711"/>
</dbReference>
<dbReference type="InterPro" id="IPR036291">
    <property type="entry name" value="NAD(P)-bd_dom_sf"/>
</dbReference>
<evidence type="ECO:0000313" key="1">
    <source>
        <dbReference type="EnsemblMetazoa" id="XP_038046445.1"/>
    </source>
</evidence>
<dbReference type="AlphaFoldDB" id="A0A913Z6K0"/>
<accession>A0A913Z6K0</accession>
<protein>
    <submittedName>
        <fullName evidence="1">Uncharacterized protein</fullName>
    </submittedName>
</protein>
<dbReference type="OrthoDB" id="191139at2759"/>
<dbReference type="InterPro" id="IPR002347">
    <property type="entry name" value="SDR_fam"/>
</dbReference>
<dbReference type="Pfam" id="PF00106">
    <property type="entry name" value="adh_short"/>
    <property type="match status" value="1"/>
</dbReference>
<dbReference type="Gene3D" id="3.40.50.720">
    <property type="entry name" value="NAD(P)-binding Rossmann-like Domain"/>
    <property type="match status" value="1"/>
</dbReference>
<dbReference type="PRINTS" id="PR00081">
    <property type="entry name" value="GDHRDH"/>
</dbReference>
<dbReference type="RefSeq" id="XP_038046445.1">
    <property type="nucleotide sequence ID" value="XM_038190517.1"/>
</dbReference>
<name>A0A913Z6K0_PATMI</name>
<dbReference type="InterPro" id="IPR052992">
    <property type="entry name" value="SDR_member_12"/>
</dbReference>
<sequence>MSFPVEYVRAGYEAASKTFDPNALSVDVSGKSYMITGANTGIGKVATMAIAKRGGTVHMLCQFPDDDTRKEIMEASGNKNVYIHVLDLSQSQRVYQFAKQFAESHDSLDCLINCAGCILETRQVTDDGLELCFAVNTMGPYILTTTLLPLLTKTEGARVVSVSSAAAYFYGTGDFSDLQCARMEPYTKLACYGQTKRQVLIMTEMWARAYPSVHFSAMHPGVTVTALMQSTMPTMYEQTKNGIARTPEQGADTMVWLAIAEAVKHQANGQYYLDRKATPRYLPNKAPQCTENEMQTLMDSLEKIAADIRGKAQ</sequence>
<dbReference type="OMA" id="MTEMWAR"/>
<keyword evidence="2" id="KW-1185">Reference proteome</keyword>
<dbReference type="SUPFAM" id="SSF51735">
    <property type="entry name" value="NAD(P)-binding Rossmann-fold domains"/>
    <property type="match status" value="1"/>
</dbReference>
<proteinExistence type="predicted"/>